<sequence length="235" mass="24174">MSVAVADGGIALVTGAASGIGAEISARLSSTGRKVAGLDLRESDTDLPLIADVSDRRAVQAAVDCVKAELGPVSVLVTVAGYYEMIPIQEITSEAWHRMLDVHLGGTYSACAAVLPGMLEAGEGTVVTISSELALGGGSEDAHYAAAKGAIIGFTKSLAVEVAGKGVRVNCVAPGPTDTPLLQPTSPWRDQDFLDTLPLRRLVRPDEVAEAVLFLAEEGSFFCGQVISPNAGAVI</sequence>
<keyword evidence="2 3" id="KW-0560">Oxidoreductase</keyword>
<reference evidence="3" key="1">
    <citation type="submission" date="2020-02" db="EMBL/GenBank/DDBJ databases">
        <authorList>
            <person name="Meier V. D."/>
        </authorList>
    </citation>
    <scope>NUCLEOTIDE SEQUENCE</scope>
    <source>
        <strain evidence="3">AVDCRST_MAG05</strain>
    </source>
</reference>
<gene>
    <name evidence="3" type="ORF">AVDCRST_MAG05-1029</name>
</gene>
<dbReference type="Gene3D" id="3.40.50.720">
    <property type="entry name" value="NAD(P)-binding Rossmann-like Domain"/>
    <property type="match status" value="1"/>
</dbReference>
<dbReference type="GO" id="GO:0004316">
    <property type="term" value="F:3-oxoacyl-[acyl-carrier-protein] reductase (NADPH) activity"/>
    <property type="evidence" value="ECO:0007669"/>
    <property type="project" value="UniProtKB-EC"/>
</dbReference>
<dbReference type="InterPro" id="IPR036291">
    <property type="entry name" value="NAD(P)-bd_dom_sf"/>
</dbReference>
<organism evidence="3">
    <name type="scientific">uncultured Rubrobacteraceae bacterium</name>
    <dbReference type="NCBI Taxonomy" id="349277"/>
    <lineage>
        <taxon>Bacteria</taxon>
        <taxon>Bacillati</taxon>
        <taxon>Actinomycetota</taxon>
        <taxon>Rubrobacteria</taxon>
        <taxon>Rubrobacterales</taxon>
        <taxon>Rubrobacteraceae</taxon>
        <taxon>environmental samples</taxon>
    </lineage>
</organism>
<dbReference type="AlphaFoldDB" id="A0A6J4RTV4"/>
<dbReference type="CDD" id="cd05233">
    <property type="entry name" value="SDR_c"/>
    <property type="match status" value="1"/>
</dbReference>
<protein>
    <submittedName>
        <fullName evidence="3">3-oxoacyl-[acyl-carrier protein] reductase</fullName>
        <ecNumber evidence="3">1.1.1.100</ecNumber>
    </submittedName>
</protein>
<dbReference type="PRINTS" id="PR00080">
    <property type="entry name" value="SDRFAMILY"/>
</dbReference>
<evidence type="ECO:0000256" key="1">
    <source>
        <dbReference type="ARBA" id="ARBA00006484"/>
    </source>
</evidence>
<dbReference type="Pfam" id="PF13561">
    <property type="entry name" value="adh_short_C2"/>
    <property type="match status" value="1"/>
</dbReference>
<dbReference type="PANTHER" id="PTHR42760">
    <property type="entry name" value="SHORT-CHAIN DEHYDROGENASES/REDUCTASES FAMILY MEMBER"/>
    <property type="match status" value="1"/>
</dbReference>
<proteinExistence type="inferred from homology"/>
<dbReference type="GO" id="GO:0030497">
    <property type="term" value="P:fatty acid elongation"/>
    <property type="evidence" value="ECO:0007669"/>
    <property type="project" value="TreeGrafter"/>
</dbReference>
<dbReference type="InterPro" id="IPR002347">
    <property type="entry name" value="SDR_fam"/>
</dbReference>
<dbReference type="PROSITE" id="PS00061">
    <property type="entry name" value="ADH_SHORT"/>
    <property type="match status" value="1"/>
</dbReference>
<name>A0A6J4RTV4_9ACTN</name>
<dbReference type="PANTHER" id="PTHR42760:SF129">
    <property type="entry name" value="OXIDOREDUCTASE"/>
    <property type="match status" value="1"/>
</dbReference>
<dbReference type="EC" id="1.1.1.100" evidence="3"/>
<dbReference type="FunFam" id="3.40.50.720:FF:000084">
    <property type="entry name" value="Short-chain dehydrogenase reductase"/>
    <property type="match status" value="1"/>
</dbReference>
<dbReference type="PRINTS" id="PR00081">
    <property type="entry name" value="GDHRDH"/>
</dbReference>
<evidence type="ECO:0000256" key="2">
    <source>
        <dbReference type="ARBA" id="ARBA00023002"/>
    </source>
</evidence>
<dbReference type="EMBL" id="CADCVM010000114">
    <property type="protein sequence ID" value="CAA9477191.1"/>
    <property type="molecule type" value="Genomic_DNA"/>
</dbReference>
<accession>A0A6J4RTV4</accession>
<dbReference type="InterPro" id="IPR020904">
    <property type="entry name" value="Sc_DH/Rdtase_CS"/>
</dbReference>
<comment type="similarity">
    <text evidence="1">Belongs to the short-chain dehydrogenases/reductases (SDR) family.</text>
</comment>
<evidence type="ECO:0000313" key="3">
    <source>
        <dbReference type="EMBL" id="CAA9477191.1"/>
    </source>
</evidence>
<dbReference type="SUPFAM" id="SSF51735">
    <property type="entry name" value="NAD(P)-binding Rossmann-fold domains"/>
    <property type="match status" value="1"/>
</dbReference>